<dbReference type="NCBIfam" id="TIGR01466">
    <property type="entry name" value="cobJ_cbiH"/>
    <property type="match status" value="1"/>
</dbReference>
<dbReference type="Gene3D" id="3.40.1010.10">
    <property type="entry name" value="Cobalt-precorrin-4 Transmethylase, Domain 1"/>
    <property type="match status" value="1"/>
</dbReference>
<protein>
    <submittedName>
        <fullName evidence="7">Precorrin-3B C(17)-methyltransferase</fullName>
        <ecNumber evidence="7">2.1.1.131</ecNumber>
    </submittedName>
</protein>
<dbReference type="SUPFAM" id="SSF53790">
    <property type="entry name" value="Tetrapyrrole methylase"/>
    <property type="match status" value="1"/>
</dbReference>
<dbReference type="GO" id="GO:0030789">
    <property type="term" value="F:precorrin-3B C17-methyltransferase activity"/>
    <property type="evidence" value="ECO:0007669"/>
    <property type="project" value="UniProtKB-EC"/>
</dbReference>
<dbReference type="EC" id="2.1.1.131" evidence="7"/>
<dbReference type="UniPathway" id="UPA00148"/>
<dbReference type="PANTHER" id="PTHR47036:SF1">
    <property type="entry name" value="COBALT-FACTOR III C(17)-METHYLTRANSFERASE-RELATED"/>
    <property type="match status" value="1"/>
</dbReference>
<dbReference type="CDD" id="cd11646">
    <property type="entry name" value="Precorrin_3B_C17_MT"/>
    <property type="match status" value="1"/>
</dbReference>
<sequence length="279" mass="30575">MDKKGELYLVGFGPGHFNHLTFRAREVIGRADVVVGYRTYIDLVADLLEGKEIVATGMTEEIDRARVAVDRAQKGERVAIVSSGDVGIYGMAGLIFEILSEIGWKPGGDFSVEVIPGITALSAVASLVGAPLTHDFAAVSLSDLLTPWAVIEKRLHAAGEGDFVIALYNPQSKRRDWQLKRAQEILLQYKVPDTPVAVVKSAYREGERIVLTTLDRMAEAEVGMLTTILIGNASTFRYLDFLVTPRGYSGKYDLESGEILHKGIDRPGRSLNRPPDFKA</sequence>
<evidence type="ECO:0000256" key="3">
    <source>
        <dbReference type="ARBA" id="ARBA00022603"/>
    </source>
</evidence>
<proteinExistence type="predicted"/>
<dbReference type="InterPro" id="IPR035996">
    <property type="entry name" value="4pyrrol_Methylase_sf"/>
</dbReference>
<evidence type="ECO:0000256" key="1">
    <source>
        <dbReference type="ARBA" id="ARBA00004953"/>
    </source>
</evidence>
<dbReference type="Gene3D" id="3.30.950.10">
    <property type="entry name" value="Methyltransferase, Cobalt-precorrin-4 Transmethylase, Domain 2"/>
    <property type="match status" value="1"/>
</dbReference>
<keyword evidence="2" id="KW-0169">Cobalamin biosynthesis</keyword>
<dbReference type="GO" id="GO:0009236">
    <property type="term" value="P:cobalamin biosynthetic process"/>
    <property type="evidence" value="ECO:0007669"/>
    <property type="project" value="UniProtKB-UniPathway"/>
</dbReference>
<evidence type="ECO:0000313" key="8">
    <source>
        <dbReference type="Proteomes" id="UP000534783"/>
    </source>
</evidence>
<dbReference type="InterPro" id="IPR006363">
    <property type="entry name" value="Cbl_synth_CobJ/CibH_dom"/>
</dbReference>
<comment type="pathway">
    <text evidence="1">Cofactor biosynthesis; adenosylcobalamin biosynthesis.</text>
</comment>
<keyword evidence="8" id="KW-1185">Reference proteome</keyword>
<dbReference type="InterPro" id="IPR051810">
    <property type="entry name" value="Precorrin_MeTrfase"/>
</dbReference>
<dbReference type="InterPro" id="IPR014776">
    <property type="entry name" value="4pyrrole_Mease_sub2"/>
</dbReference>
<organism evidence="7 8">
    <name type="scientific">Candidatus Manganitrophus noduliformans</name>
    <dbReference type="NCBI Taxonomy" id="2606439"/>
    <lineage>
        <taxon>Bacteria</taxon>
        <taxon>Pseudomonadati</taxon>
        <taxon>Nitrospirota</taxon>
        <taxon>Nitrospiria</taxon>
        <taxon>Candidatus Troglogloeales</taxon>
        <taxon>Candidatus Manganitrophaceae</taxon>
        <taxon>Candidatus Manganitrophus</taxon>
    </lineage>
</organism>
<evidence type="ECO:0000256" key="2">
    <source>
        <dbReference type="ARBA" id="ARBA00022573"/>
    </source>
</evidence>
<evidence type="ECO:0000313" key="7">
    <source>
        <dbReference type="EMBL" id="NKE73579.1"/>
    </source>
</evidence>
<dbReference type="RefSeq" id="WP_168063538.1">
    <property type="nucleotide sequence ID" value="NZ_VTOW01000008.1"/>
</dbReference>
<dbReference type="InterPro" id="IPR014777">
    <property type="entry name" value="4pyrrole_Mease_sub1"/>
</dbReference>
<name>A0A7X6DUU3_9BACT</name>
<evidence type="ECO:0000256" key="5">
    <source>
        <dbReference type="ARBA" id="ARBA00022691"/>
    </source>
</evidence>
<keyword evidence="5" id="KW-0949">S-adenosyl-L-methionine</keyword>
<keyword evidence="4 7" id="KW-0808">Transferase</keyword>
<dbReference type="PANTHER" id="PTHR47036">
    <property type="entry name" value="COBALT-FACTOR III C(17)-METHYLTRANSFERASE-RELATED"/>
    <property type="match status" value="1"/>
</dbReference>
<reference evidence="7 8" key="1">
    <citation type="journal article" date="2020" name="Nature">
        <title>Bacterial chemolithoautotrophy via manganese oxidation.</title>
        <authorList>
            <person name="Yu H."/>
            <person name="Leadbetter J.R."/>
        </authorList>
    </citation>
    <scope>NUCLEOTIDE SEQUENCE [LARGE SCALE GENOMIC DNA]</scope>
    <source>
        <strain evidence="7 8">Mn-1</strain>
    </source>
</reference>
<gene>
    <name evidence="7" type="primary">cobJ</name>
    <name evidence="7" type="ORF">MNODULE_22725</name>
</gene>
<feature type="domain" description="Tetrapyrrole methylase" evidence="6">
    <location>
        <begin position="7"/>
        <end position="217"/>
    </location>
</feature>
<dbReference type="Pfam" id="PF00590">
    <property type="entry name" value="TP_methylase"/>
    <property type="match status" value="1"/>
</dbReference>
<dbReference type="EMBL" id="VTOW01000008">
    <property type="protein sequence ID" value="NKE73579.1"/>
    <property type="molecule type" value="Genomic_DNA"/>
</dbReference>
<dbReference type="GO" id="GO:0032259">
    <property type="term" value="P:methylation"/>
    <property type="evidence" value="ECO:0007669"/>
    <property type="project" value="UniProtKB-KW"/>
</dbReference>
<evidence type="ECO:0000256" key="4">
    <source>
        <dbReference type="ARBA" id="ARBA00022679"/>
    </source>
</evidence>
<dbReference type="InterPro" id="IPR000878">
    <property type="entry name" value="4pyrrol_Mease"/>
</dbReference>
<comment type="caution">
    <text evidence="7">The sequence shown here is derived from an EMBL/GenBank/DDBJ whole genome shotgun (WGS) entry which is preliminary data.</text>
</comment>
<evidence type="ECO:0000259" key="6">
    <source>
        <dbReference type="Pfam" id="PF00590"/>
    </source>
</evidence>
<dbReference type="AlphaFoldDB" id="A0A7X6DUU3"/>
<keyword evidence="3 7" id="KW-0489">Methyltransferase</keyword>
<dbReference type="Proteomes" id="UP000534783">
    <property type="component" value="Unassembled WGS sequence"/>
</dbReference>
<accession>A0A7X6DUU3</accession>